<dbReference type="PANTHER" id="PTHR42971:SF1">
    <property type="entry name" value="TRNA (CYTIDINE(34)-2'-O)-METHYLTRANSFERASE"/>
    <property type="match status" value="1"/>
</dbReference>
<accession>A0A9D2FLP8</accession>
<evidence type="ECO:0000313" key="10">
    <source>
        <dbReference type="Proteomes" id="UP000824105"/>
    </source>
</evidence>
<dbReference type="GO" id="GO:0005737">
    <property type="term" value="C:cytoplasm"/>
    <property type="evidence" value="ECO:0007669"/>
    <property type="project" value="UniProtKB-SubCell"/>
</dbReference>
<evidence type="ECO:0000256" key="7">
    <source>
        <dbReference type="PIRSR" id="PIRSR029256-1"/>
    </source>
</evidence>
<keyword evidence="5 6" id="KW-0819">tRNA processing</keyword>
<dbReference type="InterPro" id="IPR016914">
    <property type="entry name" value="TrmL"/>
</dbReference>
<evidence type="ECO:0000256" key="5">
    <source>
        <dbReference type="ARBA" id="ARBA00022694"/>
    </source>
</evidence>
<evidence type="ECO:0000313" key="9">
    <source>
        <dbReference type="EMBL" id="HIZ62852.1"/>
    </source>
</evidence>
<dbReference type="GO" id="GO:0002130">
    <property type="term" value="P:wobble position ribose methylation"/>
    <property type="evidence" value="ECO:0007669"/>
    <property type="project" value="TreeGrafter"/>
</dbReference>
<keyword evidence="2 6" id="KW-0489">Methyltransferase</keyword>
<dbReference type="Proteomes" id="UP000824105">
    <property type="component" value="Unassembled WGS sequence"/>
</dbReference>
<dbReference type="InterPro" id="IPR001537">
    <property type="entry name" value="SpoU_MeTrfase"/>
</dbReference>
<dbReference type="InterPro" id="IPR029026">
    <property type="entry name" value="tRNA_m1G_MTases_N"/>
</dbReference>
<dbReference type="AlphaFoldDB" id="A0A9D2FLP8"/>
<dbReference type="CDD" id="cd18094">
    <property type="entry name" value="SpoU-like_TrmL"/>
    <property type="match status" value="1"/>
</dbReference>
<comment type="subcellular location">
    <subcellularLocation>
        <location evidence="6">Cytoplasm</location>
    </subcellularLocation>
</comment>
<dbReference type="GO" id="GO:0008757">
    <property type="term" value="F:S-adenosylmethionine-dependent methyltransferase activity"/>
    <property type="evidence" value="ECO:0007669"/>
    <property type="project" value="UniProtKB-UniRule"/>
</dbReference>
<dbReference type="EMBL" id="DXBF01000068">
    <property type="protein sequence ID" value="HIZ62852.1"/>
    <property type="molecule type" value="Genomic_DNA"/>
</dbReference>
<comment type="similarity">
    <text evidence="6">Belongs to the class IV-like SAM-binding methyltransferase superfamily. RNA methyltransferase TrmH family. TrmL subfamily.</text>
</comment>
<gene>
    <name evidence="9" type="ORF">H9724_08835</name>
</gene>
<evidence type="ECO:0000259" key="8">
    <source>
        <dbReference type="Pfam" id="PF00588"/>
    </source>
</evidence>
<feature type="binding site" evidence="6 7">
    <location>
        <position position="122"/>
    </location>
    <ligand>
        <name>S-adenosyl-L-methionine</name>
        <dbReference type="ChEBI" id="CHEBI:59789"/>
    </ligand>
</feature>
<comment type="catalytic activity">
    <reaction evidence="6">
        <text>5-carboxymethylaminomethyluridine(34) in tRNA(Leu) + S-adenosyl-L-methionine = 5-carboxymethylaminomethyl-2'-O-methyluridine(34) in tRNA(Leu) + S-adenosyl-L-homocysteine + H(+)</text>
        <dbReference type="Rhea" id="RHEA:43088"/>
        <dbReference type="Rhea" id="RHEA-COMP:10333"/>
        <dbReference type="Rhea" id="RHEA-COMP:10334"/>
        <dbReference type="ChEBI" id="CHEBI:15378"/>
        <dbReference type="ChEBI" id="CHEBI:57856"/>
        <dbReference type="ChEBI" id="CHEBI:59789"/>
        <dbReference type="ChEBI" id="CHEBI:74508"/>
        <dbReference type="ChEBI" id="CHEBI:74511"/>
        <dbReference type="EC" id="2.1.1.207"/>
    </reaction>
</comment>
<dbReference type="GO" id="GO:0008175">
    <property type="term" value="F:tRNA methyltransferase activity"/>
    <property type="evidence" value="ECO:0007669"/>
    <property type="project" value="UniProtKB-UniRule"/>
</dbReference>
<evidence type="ECO:0000256" key="6">
    <source>
        <dbReference type="HAMAP-Rule" id="MF_01885"/>
    </source>
</evidence>
<dbReference type="HAMAP" id="MF_01885">
    <property type="entry name" value="tRNA_methyltr_TrmL"/>
    <property type="match status" value="1"/>
</dbReference>
<comment type="catalytic activity">
    <reaction evidence="6">
        <text>cytidine(34) in tRNA + S-adenosyl-L-methionine = 2'-O-methylcytidine(34) in tRNA + S-adenosyl-L-homocysteine + H(+)</text>
        <dbReference type="Rhea" id="RHEA:43084"/>
        <dbReference type="Rhea" id="RHEA-COMP:10331"/>
        <dbReference type="Rhea" id="RHEA-COMP:10332"/>
        <dbReference type="ChEBI" id="CHEBI:15378"/>
        <dbReference type="ChEBI" id="CHEBI:57856"/>
        <dbReference type="ChEBI" id="CHEBI:59789"/>
        <dbReference type="ChEBI" id="CHEBI:74495"/>
        <dbReference type="ChEBI" id="CHEBI:82748"/>
        <dbReference type="EC" id="2.1.1.207"/>
    </reaction>
</comment>
<organism evidence="9 10">
    <name type="scientific">Candidatus Gemmiger avistercoris</name>
    <dbReference type="NCBI Taxonomy" id="2838606"/>
    <lineage>
        <taxon>Bacteria</taxon>
        <taxon>Bacillati</taxon>
        <taxon>Bacillota</taxon>
        <taxon>Clostridia</taxon>
        <taxon>Eubacteriales</taxon>
        <taxon>Gemmiger</taxon>
    </lineage>
</organism>
<dbReference type="Pfam" id="PF00588">
    <property type="entry name" value="SpoU_methylase"/>
    <property type="match status" value="1"/>
</dbReference>
<comment type="caution">
    <text evidence="9">The sequence shown here is derived from an EMBL/GenBank/DDBJ whole genome shotgun (WGS) entry which is preliminary data.</text>
</comment>
<comment type="function">
    <text evidence="6">Could methylate the ribose at the nucleotide 34 wobble position in tRNA.</text>
</comment>
<dbReference type="FunFam" id="3.40.1280.10:FF:000002">
    <property type="entry name" value="Peptidylprolyl isomerase"/>
    <property type="match status" value="1"/>
</dbReference>
<sequence length="170" mass="19343">MPTLNIVLVEPQIPQNSGNVARTCAVTGARLHMVGPMGFAIDDKKLKRAGLDYWHQLDITCYKDLAEFFDRNNGPFFYFTSKGRRRHVDVAYPDGAYLVFGREDAGLPEELLVRHEADCVRMPMRRGERCLNLSNAVAVGVYEALRQWDFAGLETQGQLTRYEWSEDVAK</sequence>
<feature type="binding site" evidence="6 7">
    <location>
        <position position="101"/>
    </location>
    <ligand>
        <name>S-adenosyl-L-methionine</name>
        <dbReference type="ChEBI" id="CHEBI:59789"/>
    </ligand>
</feature>
<evidence type="ECO:0000256" key="4">
    <source>
        <dbReference type="ARBA" id="ARBA00022691"/>
    </source>
</evidence>
<dbReference type="Gene3D" id="3.40.1280.10">
    <property type="match status" value="1"/>
</dbReference>
<keyword evidence="1 6" id="KW-0963">Cytoplasm</keyword>
<comment type="caution">
    <text evidence="6">Lacks conserved residue(s) required for the propagation of feature annotation.</text>
</comment>
<evidence type="ECO:0000256" key="1">
    <source>
        <dbReference type="ARBA" id="ARBA00022490"/>
    </source>
</evidence>
<dbReference type="GO" id="GO:0003723">
    <property type="term" value="F:RNA binding"/>
    <property type="evidence" value="ECO:0007669"/>
    <property type="project" value="InterPro"/>
</dbReference>
<reference evidence="9" key="1">
    <citation type="journal article" date="2021" name="PeerJ">
        <title>Extensive microbial diversity within the chicken gut microbiome revealed by metagenomics and culture.</title>
        <authorList>
            <person name="Gilroy R."/>
            <person name="Ravi A."/>
            <person name="Getino M."/>
            <person name="Pursley I."/>
            <person name="Horton D.L."/>
            <person name="Alikhan N.F."/>
            <person name="Baker D."/>
            <person name="Gharbi K."/>
            <person name="Hall N."/>
            <person name="Watson M."/>
            <person name="Adriaenssens E.M."/>
            <person name="Foster-Nyarko E."/>
            <person name="Jarju S."/>
            <person name="Secka A."/>
            <person name="Antonio M."/>
            <person name="Oren A."/>
            <person name="Chaudhuri R.R."/>
            <person name="La Ragione R."/>
            <person name="Hildebrand F."/>
            <person name="Pallen M.J."/>
        </authorList>
    </citation>
    <scope>NUCLEOTIDE SEQUENCE</scope>
    <source>
        <strain evidence="9">CHK188-11489</strain>
    </source>
</reference>
<protein>
    <recommendedName>
        <fullName evidence="6">Putative tRNA (cytidine(34)-2'-O)-methyltransferase</fullName>
        <ecNumber evidence="6">2.1.1.207</ecNumber>
    </recommendedName>
    <alternativeName>
        <fullName evidence="6">tRNA (cytidine/uridine-2'-O-)-methyltransferase</fullName>
    </alternativeName>
</protein>
<dbReference type="GO" id="GO:0042802">
    <property type="term" value="F:identical protein binding"/>
    <property type="evidence" value="ECO:0007669"/>
    <property type="project" value="UniProtKB-ARBA"/>
</dbReference>
<proteinExistence type="inferred from homology"/>
<dbReference type="PANTHER" id="PTHR42971">
    <property type="entry name" value="TRNA (CYTIDINE(34)-2'-O)-METHYLTRANSFERASE"/>
    <property type="match status" value="1"/>
</dbReference>
<dbReference type="PIRSF" id="PIRSF029256">
    <property type="entry name" value="SpoU_TrmH_prd"/>
    <property type="match status" value="1"/>
</dbReference>
<reference evidence="9" key="2">
    <citation type="submission" date="2021-04" db="EMBL/GenBank/DDBJ databases">
        <authorList>
            <person name="Gilroy R."/>
        </authorList>
    </citation>
    <scope>NUCLEOTIDE SEQUENCE</scope>
    <source>
        <strain evidence="9">CHK188-11489</strain>
    </source>
</reference>
<evidence type="ECO:0000256" key="3">
    <source>
        <dbReference type="ARBA" id="ARBA00022679"/>
    </source>
</evidence>
<keyword evidence="3 6" id="KW-0808">Transferase</keyword>
<keyword evidence="4 6" id="KW-0949">S-adenosyl-L-methionine</keyword>
<dbReference type="InterPro" id="IPR029028">
    <property type="entry name" value="Alpha/beta_knot_MTases"/>
</dbReference>
<dbReference type="EC" id="2.1.1.207" evidence="6"/>
<feature type="domain" description="tRNA/rRNA methyltransferase SpoU type" evidence="8">
    <location>
        <begin position="4"/>
        <end position="142"/>
    </location>
</feature>
<dbReference type="SUPFAM" id="SSF75217">
    <property type="entry name" value="alpha/beta knot"/>
    <property type="match status" value="1"/>
</dbReference>
<name>A0A9D2FLP8_9FIRM</name>
<evidence type="ECO:0000256" key="2">
    <source>
        <dbReference type="ARBA" id="ARBA00022603"/>
    </source>
</evidence>